<keyword evidence="10" id="KW-0472">Membrane</keyword>
<evidence type="ECO:0000256" key="16">
    <source>
        <dbReference type="SAM" id="MobiDB-lite"/>
    </source>
</evidence>
<keyword evidence="20" id="KW-1185">Reference proteome</keyword>
<feature type="region of interest" description="Disordered" evidence="16">
    <location>
        <begin position="377"/>
        <end position="402"/>
    </location>
</feature>
<dbReference type="Gene3D" id="1.20.1270.60">
    <property type="entry name" value="Arfaptin homology (AH) domain/BAR domain"/>
    <property type="match status" value="1"/>
</dbReference>
<comment type="caution">
    <text evidence="19">The sequence shown here is derived from an EMBL/GenBank/DDBJ whole genome shotgun (WGS) entry which is preliminary data.</text>
</comment>
<dbReference type="PROSITE" id="PS50002">
    <property type="entry name" value="SH3"/>
    <property type="match status" value="1"/>
</dbReference>
<dbReference type="InterPro" id="IPR001060">
    <property type="entry name" value="FCH_dom"/>
</dbReference>
<dbReference type="SUPFAM" id="SSF103657">
    <property type="entry name" value="BAR/IMD domain-like"/>
    <property type="match status" value="1"/>
</dbReference>
<evidence type="ECO:0000256" key="14">
    <source>
        <dbReference type="PROSITE-ProRule" id="PRU01077"/>
    </source>
</evidence>
<evidence type="ECO:0000256" key="10">
    <source>
        <dbReference type="ARBA" id="ARBA00023136"/>
    </source>
</evidence>
<proteinExistence type="predicted"/>
<feature type="coiled-coil region" evidence="15">
    <location>
        <begin position="143"/>
        <end position="200"/>
    </location>
</feature>
<feature type="non-terminal residue" evidence="19">
    <location>
        <position position="464"/>
    </location>
</feature>
<dbReference type="Pfam" id="PF14604">
    <property type="entry name" value="SH3_9"/>
    <property type="match status" value="1"/>
</dbReference>
<dbReference type="InterPro" id="IPR027267">
    <property type="entry name" value="AH/BAR_dom_sf"/>
</dbReference>
<evidence type="ECO:0000256" key="7">
    <source>
        <dbReference type="ARBA" id="ARBA00022583"/>
    </source>
</evidence>
<feature type="non-terminal residue" evidence="19">
    <location>
        <position position="1"/>
    </location>
</feature>
<dbReference type="Gene3D" id="2.30.30.40">
    <property type="entry name" value="SH3 Domains"/>
    <property type="match status" value="1"/>
</dbReference>
<name>A0ABS2YGS9_POLSP</name>
<evidence type="ECO:0000256" key="15">
    <source>
        <dbReference type="SAM" id="Coils"/>
    </source>
</evidence>
<evidence type="ECO:0000256" key="4">
    <source>
        <dbReference type="ARBA" id="ARBA00022443"/>
    </source>
</evidence>
<evidence type="ECO:0000256" key="9">
    <source>
        <dbReference type="ARBA" id="ARBA00023121"/>
    </source>
</evidence>
<sequence>WQVGNYKRAVKRIDDGHRLCNDLMNCVHERAKIEKAYAQQLTDWSKRWKQLVEKGPQYGSLERAWMALMTEADKVSELHQEVKNGLLSEDFEKIKNWQKDSYHKQMMGGFKETKEAEDGFRKAQKPWAKKLKEVETTKKVYHLACKEEKLAAVREANSKAEASVTPDQQKKLQDKVDRCKQDVQKAKEKYEKALDELSKSTPQYIESMEQVFDPCQQFEEKRLSFLKEVLLDIKRHLNLTEDQSYEAVYRELEQTVRIADAQEDLKWFNNYHGPAMPMNWPQFEEYNPDLTHTITKREKVKKPNEGVTLTSVTSGVEQVVQAGDRGRVLAAVQQAVSQEGEHLLYLFLSVKNMYIYTILSEMGTTYSSRSQVFSAEWSDEDTPNTGSETNGGANPFEEETAAPAGKGVRVRALYDYDGQEQDELSFKAGDELLKLGEEDEQGWCKGRLGNGQDGLFPANYVESI</sequence>
<dbReference type="SMART" id="SM00326">
    <property type="entry name" value="SH3"/>
    <property type="match status" value="1"/>
</dbReference>
<evidence type="ECO:0000259" key="18">
    <source>
        <dbReference type="PROSITE" id="PS51741"/>
    </source>
</evidence>
<evidence type="ECO:0000256" key="1">
    <source>
        <dbReference type="ARBA" id="ARBA00004284"/>
    </source>
</evidence>
<organism evidence="19 20">
    <name type="scientific">Polyodon spathula</name>
    <name type="common">North American paddlefish</name>
    <name type="synonym">Squalus spathula</name>
    <dbReference type="NCBI Taxonomy" id="7913"/>
    <lineage>
        <taxon>Eukaryota</taxon>
        <taxon>Metazoa</taxon>
        <taxon>Chordata</taxon>
        <taxon>Craniata</taxon>
        <taxon>Vertebrata</taxon>
        <taxon>Euteleostomi</taxon>
        <taxon>Actinopterygii</taxon>
        <taxon>Chondrostei</taxon>
        <taxon>Acipenseriformes</taxon>
        <taxon>Polyodontidae</taxon>
        <taxon>Polyodon</taxon>
    </lineage>
</organism>
<dbReference type="InterPro" id="IPR001452">
    <property type="entry name" value="SH3_domain"/>
</dbReference>
<dbReference type="PANTHER" id="PTHR23065:SF16">
    <property type="entry name" value="PROTEIN KINASE C AND CASEIN KINASE SUBSTRATE IN NEURONS PROTEIN 1"/>
    <property type="match status" value="1"/>
</dbReference>
<keyword evidence="11" id="KW-0966">Cell projection</keyword>
<dbReference type="Proteomes" id="UP001166093">
    <property type="component" value="Unassembled WGS sequence"/>
</dbReference>
<evidence type="ECO:0000259" key="17">
    <source>
        <dbReference type="PROSITE" id="PS50002"/>
    </source>
</evidence>
<keyword evidence="5" id="KW-1003">Cell membrane</keyword>
<dbReference type="Pfam" id="PF00611">
    <property type="entry name" value="FCH"/>
    <property type="match status" value="1"/>
</dbReference>
<dbReference type="InterPro" id="IPR031160">
    <property type="entry name" value="F_BAR_dom"/>
</dbReference>
<dbReference type="PROSITE" id="PS51741">
    <property type="entry name" value="F_BAR"/>
    <property type="match status" value="1"/>
</dbReference>
<feature type="domain" description="F-BAR" evidence="18">
    <location>
        <begin position="1"/>
        <end position="264"/>
    </location>
</feature>
<comment type="subcellular location">
    <subcellularLocation>
        <location evidence="2">Cell membrane</location>
        <topology evidence="2">Peripheral membrane protein</topology>
        <orientation evidence="2">Cytoplasmic side</orientation>
    </subcellularLocation>
    <subcellularLocation>
        <location evidence="3">Cell projection</location>
        <location evidence="3">Ruffle membrane</location>
    </subcellularLocation>
    <subcellularLocation>
        <location evidence="1">Cytoplasmic vesicle membrane</location>
        <topology evidence="1">Peripheral membrane protein</topology>
    </subcellularLocation>
</comment>
<dbReference type="PANTHER" id="PTHR23065">
    <property type="entry name" value="PROLINE-SERINE-THREONINE PHOSPHATASE INTERACTING PROTEIN 1"/>
    <property type="match status" value="1"/>
</dbReference>
<evidence type="ECO:0000256" key="6">
    <source>
        <dbReference type="ARBA" id="ARBA00022490"/>
    </source>
</evidence>
<evidence type="ECO:0000256" key="11">
    <source>
        <dbReference type="ARBA" id="ARBA00023273"/>
    </source>
</evidence>
<dbReference type="SUPFAM" id="SSF50044">
    <property type="entry name" value="SH3-domain"/>
    <property type="match status" value="1"/>
</dbReference>
<dbReference type="EMBL" id="JAAWVQ010152120">
    <property type="protein sequence ID" value="MBN3285745.1"/>
    <property type="molecule type" value="Genomic_DNA"/>
</dbReference>
<dbReference type="SMART" id="SM00055">
    <property type="entry name" value="FCH"/>
    <property type="match status" value="1"/>
</dbReference>
<evidence type="ECO:0000256" key="13">
    <source>
        <dbReference type="PROSITE-ProRule" id="PRU00192"/>
    </source>
</evidence>
<dbReference type="CDD" id="cd11998">
    <property type="entry name" value="SH3_PACSIN1-2"/>
    <property type="match status" value="1"/>
</dbReference>
<feature type="compositionally biased region" description="Polar residues" evidence="16">
    <location>
        <begin position="383"/>
        <end position="392"/>
    </location>
</feature>
<reference evidence="19" key="1">
    <citation type="journal article" date="2021" name="Cell">
        <title>Tracing the genetic footprints of vertebrate landing in non-teleost ray-finned fishes.</title>
        <authorList>
            <person name="Bi X."/>
            <person name="Wang K."/>
            <person name="Yang L."/>
            <person name="Pan H."/>
            <person name="Jiang H."/>
            <person name="Wei Q."/>
            <person name="Fang M."/>
            <person name="Yu H."/>
            <person name="Zhu C."/>
            <person name="Cai Y."/>
            <person name="He Y."/>
            <person name="Gan X."/>
            <person name="Zeng H."/>
            <person name="Yu D."/>
            <person name="Zhu Y."/>
            <person name="Jiang H."/>
            <person name="Qiu Q."/>
            <person name="Yang H."/>
            <person name="Zhang Y.E."/>
            <person name="Wang W."/>
            <person name="Zhu M."/>
            <person name="He S."/>
            <person name="Zhang G."/>
        </authorList>
    </citation>
    <scope>NUCLEOTIDE SEQUENCE</scope>
    <source>
        <strain evidence="19">Pddl_001</strain>
    </source>
</reference>
<evidence type="ECO:0000256" key="5">
    <source>
        <dbReference type="ARBA" id="ARBA00022475"/>
    </source>
</evidence>
<accession>A0ABS2YGS9</accession>
<keyword evidence="6" id="KW-0963">Cytoplasm</keyword>
<dbReference type="PRINTS" id="PR00452">
    <property type="entry name" value="SH3DOMAIN"/>
</dbReference>
<gene>
    <name evidence="19" type="primary">Pacsin1_1</name>
    <name evidence="19" type="ORF">GTO93_0012249</name>
</gene>
<evidence type="ECO:0000313" key="20">
    <source>
        <dbReference type="Proteomes" id="UP001166093"/>
    </source>
</evidence>
<keyword evidence="8 14" id="KW-0175">Coiled coil</keyword>
<keyword evidence="12" id="KW-0968">Cytoplasmic vesicle</keyword>
<keyword evidence="9" id="KW-0446">Lipid-binding</keyword>
<protein>
    <submittedName>
        <fullName evidence="19">PACN1 protein</fullName>
    </submittedName>
</protein>
<evidence type="ECO:0000256" key="8">
    <source>
        <dbReference type="ARBA" id="ARBA00023054"/>
    </source>
</evidence>
<evidence type="ECO:0000313" key="19">
    <source>
        <dbReference type="EMBL" id="MBN3285745.1"/>
    </source>
</evidence>
<evidence type="ECO:0000256" key="3">
    <source>
        <dbReference type="ARBA" id="ARBA00004632"/>
    </source>
</evidence>
<evidence type="ECO:0000256" key="2">
    <source>
        <dbReference type="ARBA" id="ARBA00004413"/>
    </source>
</evidence>
<keyword evidence="4 13" id="KW-0728">SH3 domain</keyword>
<feature type="domain" description="SH3" evidence="17">
    <location>
        <begin position="405"/>
        <end position="464"/>
    </location>
</feature>
<dbReference type="InterPro" id="IPR035743">
    <property type="entry name" value="PACSIN1/PACSIN2_SH3"/>
</dbReference>
<keyword evidence="7" id="KW-0254">Endocytosis</keyword>
<dbReference type="InterPro" id="IPR036028">
    <property type="entry name" value="SH3-like_dom_sf"/>
</dbReference>
<evidence type="ECO:0000256" key="12">
    <source>
        <dbReference type="ARBA" id="ARBA00023329"/>
    </source>
</evidence>